<proteinExistence type="predicted"/>
<dbReference type="PROSITE" id="PS51257">
    <property type="entry name" value="PROKAR_LIPOPROTEIN"/>
    <property type="match status" value="1"/>
</dbReference>
<reference evidence="1 2" key="1">
    <citation type="submission" date="2013-12" db="EMBL/GenBank/DDBJ databases">
        <title>Improved hybrid genome assemblies of Bacteroides xylanisolvens SD CC 1b and Bacteroides xylanisolvens SD CC 2a using Illumina and 454 Sequencing.</title>
        <authorList>
            <person name="Ramaraj T."/>
            <person name="Sundararajan A."/>
            <person name="Mudge J."/>
            <person name="Schilkey F.D."/>
            <person name="Delvecchio V."/>
            <person name="Donlon M."/>
            <person name="Ziemer C."/>
        </authorList>
    </citation>
    <scope>NUCLEOTIDE SEQUENCE [LARGE SCALE GENOMIC DNA]</scope>
</reference>
<organism evidence="1 2">
    <name type="scientific">Bacteroides xylanisolvens SD CC 1b</name>
    <dbReference type="NCBI Taxonomy" id="702447"/>
    <lineage>
        <taxon>Bacteria</taxon>
        <taxon>Pseudomonadati</taxon>
        <taxon>Bacteroidota</taxon>
        <taxon>Bacteroidia</taxon>
        <taxon>Bacteroidales</taxon>
        <taxon>Bacteroidaceae</taxon>
        <taxon>Bacteroides</taxon>
    </lineage>
</organism>
<gene>
    <name evidence="1" type="ORF">BN890_54460</name>
</gene>
<name>W6PD83_9BACE</name>
<dbReference type="AlphaFoldDB" id="W6PD83"/>
<dbReference type="PANTHER" id="PTHR47406:SF2">
    <property type="entry name" value="ALPHA GLUCURONIDASE N-TERMINAL DOMAIN-CONTAINING PROTEIN"/>
    <property type="match status" value="1"/>
</dbReference>
<comment type="caution">
    <text evidence="1">The sequence shown here is derived from an EMBL/GenBank/DDBJ whole genome shotgun (WGS) entry which is preliminary data.</text>
</comment>
<accession>W6PD83</accession>
<sequence length="719" mass="81969">MHKFIFHSDTLGPVLAGAVMICICCLLSGCRMQARTEMFPSKEGYLVTIGEDPTDRDTRWAKYLYEHLKKRANDDEIVAFGVSEMDMWRIIIQIDPTLQRGFKVACKGSDIRLTASDDKQMLWLQYQLIKKISKEDPRIDGSDLPPALINLNDTCGAFAFDYQSIYSPYGLNADHTGVIGLNNFDDSWGIWGHNLRKVLGKDAEKVYATIHGKTDDSQLCFSSEDMYRQIESYIVDNFGEKGNFRFVIAPDDTPYACTCATCTALGNTEKNATPAVTELILRLSQRFPKHTFFTTSYLTTQQVTDKQLPPNVGVIVSAIDYPLRRTDGKDEQDKKFAEQLDNWKKVTNNIYIWDYINNFDDYLTPFPILKIAQQRLQLFKQHGASGIFFNGSGYSYSSFDEMRTFVLSALLINPELPVDELIKSYFNQEYPVSKKWLYDYYTELENNAQSGKRLGLYAGIRESEKGFLYPEKFIKFYDEMGDFVSEAKGKERKKLHELQTALSFTRMELARDHSFDAYGYAKRNGKDIQPLPQARKWVTQLKEHQAFAGMGYYNESAYEIDYYIKEWEQYILASDIKKSLFLGMHPSATPKLNKNDSKKLTDGTHGLPGDYHCGWVIIPGEECTINLPVKGLNASGTFYISFLNLPRHRIYAPQQVQLLKDGVAYKTIDLKPEDSPEKGEMMKATVPADLNGTEQLSIKISCLKKPGTQMGIDEIAFIP</sequence>
<evidence type="ECO:0000313" key="2">
    <source>
        <dbReference type="Proteomes" id="UP000019380"/>
    </source>
</evidence>
<dbReference type="EMBL" id="CBXG010000057">
    <property type="protein sequence ID" value="CDM07818.1"/>
    <property type="molecule type" value="Genomic_DNA"/>
</dbReference>
<dbReference type="PANTHER" id="PTHR47406">
    <property type="entry name" value="COAGULATION FACTOR 5/8 TYPE, C-TERMINAL"/>
    <property type="match status" value="1"/>
</dbReference>
<evidence type="ECO:0000313" key="1">
    <source>
        <dbReference type="EMBL" id="CDM07818.1"/>
    </source>
</evidence>
<protein>
    <submittedName>
        <fullName evidence="1">Beta-hexosaminidase</fullName>
    </submittedName>
</protein>
<dbReference type="Proteomes" id="UP000019380">
    <property type="component" value="Unassembled WGS sequence"/>
</dbReference>
<dbReference type="Pfam" id="PF16126">
    <property type="entry name" value="DUF4838"/>
    <property type="match status" value="1"/>
</dbReference>
<dbReference type="InterPro" id="IPR032287">
    <property type="entry name" value="DUF4838"/>
</dbReference>